<dbReference type="Pfam" id="PF15243">
    <property type="entry name" value="ANAPC15"/>
    <property type="match status" value="1"/>
</dbReference>
<dbReference type="PANTHER" id="PTHR13603">
    <property type="entry name" value="TRANSMEMBRANE PROTEIN 186"/>
    <property type="match status" value="1"/>
</dbReference>
<evidence type="ECO:0000256" key="8">
    <source>
        <dbReference type="ARBA" id="ARBA00023136"/>
    </source>
</evidence>
<dbReference type="PANTHER" id="PTHR13603:SF1">
    <property type="entry name" value="TRANSMEMBRANE PROTEIN 186"/>
    <property type="match status" value="1"/>
</dbReference>
<accession>A0A7R9GAG0</accession>
<feature type="compositionally biased region" description="Acidic residues" evidence="9">
    <location>
        <begin position="294"/>
        <end position="325"/>
    </location>
</feature>
<keyword evidence="4 10" id="KW-0812">Transmembrane</keyword>
<evidence type="ECO:0000256" key="6">
    <source>
        <dbReference type="ARBA" id="ARBA00022989"/>
    </source>
</evidence>
<name>A0A7R9GAG0_9CRUS</name>
<proteinExistence type="inferred from homology"/>
<feature type="transmembrane region" description="Helical" evidence="10">
    <location>
        <begin position="89"/>
        <end position="109"/>
    </location>
</feature>
<dbReference type="AlphaFoldDB" id="A0A7R9GAG0"/>
<dbReference type="Proteomes" id="UP000678499">
    <property type="component" value="Unassembled WGS sequence"/>
</dbReference>
<dbReference type="OrthoDB" id="6147888at2759"/>
<organism evidence="11">
    <name type="scientific">Notodromas monacha</name>
    <dbReference type="NCBI Taxonomy" id="399045"/>
    <lineage>
        <taxon>Eukaryota</taxon>
        <taxon>Metazoa</taxon>
        <taxon>Ecdysozoa</taxon>
        <taxon>Arthropoda</taxon>
        <taxon>Crustacea</taxon>
        <taxon>Oligostraca</taxon>
        <taxon>Ostracoda</taxon>
        <taxon>Podocopa</taxon>
        <taxon>Podocopida</taxon>
        <taxon>Cypridocopina</taxon>
        <taxon>Cypridoidea</taxon>
        <taxon>Cyprididae</taxon>
        <taxon>Notodromas</taxon>
    </lineage>
</organism>
<evidence type="ECO:0000256" key="9">
    <source>
        <dbReference type="SAM" id="MobiDB-lite"/>
    </source>
</evidence>
<keyword evidence="12" id="KW-1185">Reference proteome</keyword>
<keyword evidence="8 10" id="KW-0472">Membrane</keyword>
<comment type="subcellular location">
    <subcellularLocation>
        <location evidence="1">Mitochondrion inner membrane</location>
        <topology evidence="1">Multi-pass membrane protein</topology>
    </subcellularLocation>
</comment>
<feature type="transmembrane region" description="Helical" evidence="10">
    <location>
        <begin position="61"/>
        <end position="83"/>
    </location>
</feature>
<evidence type="ECO:0000256" key="5">
    <source>
        <dbReference type="ARBA" id="ARBA00022792"/>
    </source>
</evidence>
<dbReference type="GO" id="GO:0005680">
    <property type="term" value="C:anaphase-promoting complex"/>
    <property type="evidence" value="ECO:0007669"/>
    <property type="project" value="InterPro"/>
</dbReference>
<evidence type="ECO:0000256" key="7">
    <source>
        <dbReference type="ARBA" id="ARBA00023128"/>
    </source>
</evidence>
<dbReference type="InterPro" id="IPR026571">
    <property type="entry name" value="Tmem186"/>
</dbReference>
<evidence type="ECO:0000256" key="4">
    <source>
        <dbReference type="ARBA" id="ARBA00022692"/>
    </source>
</evidence>
<evidence type="ECO:0000256" key="1">
    <source>
        <dbReference type="ARBA" id="ARBA00004448"/>
    </source>
</evidence>
<keyword evidence="7" id="KW-0496">Mitochondrion</keyword>
<evidence type="ECO:0000256" key="10">
    <source>
        <dbReference type="SAM" id="Phobius"/>
    </source>
</evidence>
<evidence type="ECO:0000313" key="11">
    <source>
        <dbReference type="EMBL" id="CAD7275172.1"/>
    </source>
</evidence>
<dbReference type="InterPro" id="IPR026182">
    <property type="entry name" value="ANAPC15"/>
</dbReference>
<protein>
    <recommendedName>
        <fullName evidence="3">Transmembrane protein 186</fullName>
    </recommendedName>
</protein>
<evidence type="ECO:0000256" key="3">
    <source>
        <dbReference type="ARBA" id="ARBA00014604"/>
    </source>
</evidence>
<comment type="similarity">
    <text evidence="2">Belongs to the TMEM186 family.</text>
</comment>
<feature type="region of interest" description="Disordered" evidence="9">
    <location>
        <begin position="284"/>
        <end position="335"/>
    </location>
</feature>
<keyword evidence="5" id="KW-0999">Mitochondrion inner membrane</keyword>
<keyword evidence="6 10" id="KW-1133">Transmembrane helix</keyword>
<dbReference type="GO" id="GO:0090266">
    <property type="term" value="P:regulation of mitotic cell cycle spindle assembly checkpoint"/>
    <property type="evidence" value="ECO:0007669"/>
    <property type="project" value="InterPro"/>
</dbReference>
<evidence type="ECO:0000313" key="12">
    <source>
        <dbReference type="Proteomes" id="UP000678499"/>
    </source>
</evidence>
<reference evidence="11" key="1">
    <citation type="submission" date="2020-11" db="EMBL/GenBank/DDBJ databases">
        <authorList>
            <person name="Tran Van P."/>
        </authorList>
    </citation>
    <scope>NUCLEOTIDE SEQUENCE</scope>
</reference>
<sequence length="335" mass="37499">MLCRTLTVLACRRTIASARRFSLSRLTSTDNSVKQVEEDNFKLVFRFPYIRAAKLVCRLKLYQTGVTVIAFPATTVMQMQGLLEPHVSVTLGFVSVFALGMLGVMGEIFRKLVGILYVNEATNEVKIAHLTFFGSRNDIVVPMEDIVPMSDSSENVNDAYVKLMRYSTKDPFYVCFKYGGVEDKRSFLSLNNSSSPGEKYVSVPCSDFGAKFNVFSGHDDDDGDAMSWAVSIVGSQEWKCIPAREEVSDAGSDEEAEIIKYENKVAAFYETIVSKNKGLTPIGKKFVERPTTSVDDEEDDNDETEDDEEAEEEEEEEEEELDVEMPFEPQSAGLN</sequence>
<dbReference type="EMBL" id="OA882403">
    <property type="protein sequence ID" value="CAD7275172.1"/>
    <property type="molecule type" value="Genomic_DNA"/>
</dbReference>
<gene>
    <name evidence="11" type="ORF">NMOB1V02_LOCUS2972</name>
</gene>
<evidence type="ECO:0000256" key="2">
    <source>
        <dbReference type="ARBA" id="ARBA00007020"/>
    </source>
</evidence>
<dbReference type="GO" id="GO:0005743">
    <property type="term" value="C:mitochondrial inner membrane"/>
    <property type="evidence" value="ECO:0007669"/>
    <property type="project" value="UniProtKB-SubCell"/>
</dbReference>
<dbReference type="EMBL" id="CAJPEX010000366">
    <property type="protein sequence ID" value="CAG0915324.1"/>
    <property type="molecule type" value="Genomic_DNA"/>
</dbReference>